<proteinExistence type="predicted"/>
<dbReference type="Pfam" id="PF01261">
    <property type="entry name" value="AP_endonuc_2"/>
    <property type="match status" value="1"/>
</dbReference>
<protein>
    <submittedName>
        <fullName evidence="5">Hydroxypyruvate isomerase</fullName>
    </submittedName>
</protein>
<feature type="active site" description="Proton donor/acceptor" evidence="2">
    <location>
        <position position="188"/>
    </location>
</feature>
<keyword evidence="6" id="KW-1185">Reference proteome</keyword>
<reference evidence="5 6" key="1">
    <citation type="submission" date="2016-11" db="EMBL/GenBank/DDBJ databases">
        <authorList>
            <person name="Jaros S."/>
            <person name="Januszkiewicz K."/>
            <person name="Wedrychowicz H."/>
        </authorList>
    </citation>
    <scope>NUCLEOTIDE SEQUENCE [LARGE SCALE GENOMIC DNA]</scope>
    <source>
        <strain evidence="5 6">DSM 27406</strain>
    </source>
</reference>
<feature type="active site" description="Proton donor/acceptor" evidence="2">
    <location>
        <position position="283"/>
    </location>
</feature>
<dbReference type="InterPro" id="IPR036237">
    <property type="entry name" value="Xyl_isomerase-like_sf"/>
</dbReference>
<organism evidence="5 6">
    <name type="scientific">Chitinophaga jiangningensis</name>
    <dbReference type="NCBI Taxonomy" id="1419482"/>
    <lineage>
        <taxon>Bacteria</taxon>
        <taxon>Pseudomonadati</taxon>
        <taxon>Bacteroidota</taxon>
        <taxon>Chitinophagia</taxon>
        <taxon>Chitinophagales</taxon>
        <taxon>Chitinophagaceae</taxon>
        <taxon>Chitinophaga</taxon>
    </lineage>
</organism>
<dbReference type="PIRSF" id="PIRSF006241">
    <property type="entry name" value="HyI"/>
    <property type="match status" value="1"/>
</dbReference>
<feature type="signal peptide" evidence="3">
    <location>
        <begin position="1"/>
        <end position="29"/>
    </location>
</feature>
<keyword evidence="5" id="KW-0670">Pyruvate</keyword>
<dbReference type="STRING" id="1419482.SAMN05444266_107521"/>
<keyword evidence="1 5" id="KW-0413">Isomerase</keyword>
<dbReference type="EMBL" id="FRBL01000007">
    <property type="protein sequence ID" value="SHM36080.1"/>
    <property type="molecule type" value="Genomic_DNA"/>
</dbReference>
<evidence type="ECO:0000259" key="4">
    <source>
        <dbReference type="Pfam" id="PF01261"/>
    </source>
</evidence>
<dbReference type="SUPFAM" id="SSF51658">
    <property type="entry name" value="Xylose isomerase-like"/>
    <property type="match status" value="1"/>
</dbReference>
<dbReference type="OrthoDB" id="9786584at2"/>
<accession>A0A1M7I5T3</accession>
<dbReference type="Proteomes" id="UP000184420">
    <property type="component" value="Unassembled WGS sequence"/>
</dbReference>
<evidence type="ECO:0000256" key="1">
    <source>
        <dbReference type="ARBA" id="ARBA00023235"/>
    </source>
</evidence>
<name>A0A1M7I5T3_9BACT</name>
<evidence type="ECO:0000256" key="2">
    <source>
        <dbReference type="PIRSR" id="PIRSR006241-50"/>
    </source>
</evidence>
<dbReference type="InterPro" id="IPR006311">
    <property type="entry name" value="TAT_signal"/>
</dbReference>
<dbReference type="AlphaFoldDB" id="A0A1M7I5T3"/>
<keyword evidence="3" id="KW-0732">Signal</keyword>
<dbReference type="PANTHER" id="PTHR43489">
    <property type="entry name" value="ISOMERASE"/>
    <property type="match status" value="1"/>
</dbReference>
<gene>
    <name evidence="5" type="ORF">SAMN05444266_107521</name>
</gene>
<evidence type="ECO:0000313" key="5">
    <source>
        <dbReference type="EMBL" id="SHM36080.1"/>
    </source>
</evidence>
<dbReference type="GO" id="GO:0016853">
    <property type="term" value="F:isomerase activity"/>
    <property type="evidence" value="ECO:0007669"/>
    <property type="project" value="UniProtKB-KW"/>
</dbReference>
<evidence type="ECO:0000256" key="3">
    <source>
        <dbReference type="SAM" id="SignalP"/>
    </source>
</evidence>
<dbReference type="Gene3D" id="3.20.20.150">
    <property type="entry name" value="Divalent-metal-dependent TIM barrel enzymes"/>
    <property type="match status" value="1"/>
</dbReference>
<dbReference type="InterPro" id="IPR050417">
    <property type="entry name" value="Sugar_Epim/Isomerase"/>
</dbReference>
<evidence type="ECO:0000313" key="6">
    <source>
        <dbReference type="Proteomes" id="UP000184420"/>
    </source>
</evidence>
<dbReference type="RefSeq" id="WP_073084691.1">
    <property type="nucleotide sequence ID" value="NZ_FRBL01000007.1"/>
</dbReference>
<sequence length="308" mass="33857">MKRRNFLQQGALAGLSALALGGVTTAAQAASTSTSTAGKPFNLDYAPHDGMFKNNGGADFLDQIKYMYDQGFRSIEDNGLLGRDVAMQEKIGSLLAQKNMTMGVFVVDTGNNWKTSLTTGKQEFKDAFIATCKKSVETAKRVNAKWATVVPGFFDRSLPMGIQTANVVDALRRGAEILEPHGIVMVLEPLSDTPELFLRTAEQSYEVCKAVNSPSCKILYDIYHMQRNTGNLIPVMDLCWDEIAYIQIGDNPGRKEPGTGEINYRNIFKHLHKKGYKGVLGMEHGNFGKGAEGELALIKAYRDADNFL</sequence>
<dbReference type="InterPro" id="IPR026040">
    <property type="entry name" value="HyI-like"/>
</dbReference>
<feature type="domain" description="Xylose isomerase-like TIM barrel" evidence="4">
    <location>
        <begin position="69"/>
        <end position="298"/>
    </location>
</feature>
<feature type="chain" id="PRO_5012636002" evidence="3">
    <location>
        <begin position="30"/>
        <end position="308"/>
    </location>
</feature>
<dbReference type="InterPro" id="IPR013022">
    <property type="entry name" value="Xyl_isomerase-like_TIM-brl"/>
</dbReference>
<dbReference type="PROSITE" id="PS51318">
    <property type="entry name" value="TAT"/>
    <property type="match status" value="1"/>
</dbReference>